<comment type="caution">
    <text evidence="2">The sequence shown here is derived from an EMBL/GenBank/DDBJ whole genome shotgun (WGS) entry which is preliminary data.</text>
</comment>
<dbReference type="EMBL" id="JYDH01000042">
    <property type="protein sequence ID" value="KRY36528.1"/>
    <property type="molecule type" value="Genomic_DNA"/>
</dbReference>
<dbReference type="AlphaFoldDB" id="A0A0V1BHV7"/>
<evidence type="ECO:0000256" key="1">
    <source>
        <dbReference type="SAM" id="MobiDB-lite"/>
    </source>
</evidence>
<protein>
    <submittedName>
        <fullName evidence="2">Uncharacterized protein</fullName>
    </submittedName>
</protein>
<gene>
    <name evidence="2" type="ORF">T01_11826</name>
</gene>
<evidence type="ECO:0000313" key="2">
    <source>
        <dbReference type="EMBL" id="KRY36528.1"/>
    </source>
</evidence>
<accession>A0A0V1BHV7</accession>
<dbReference type="InParanoid" id="A0A0V1BHV7"/>
<sequence length="138" mass="16028">MSNVSQFIIDQKPVYMRANAMILKSFSIQEGESWLDFYIMILVTNSNDDYNYSLRRKPETYTECNIHLQSSYDYPAESGKSNNSNEGTLETSKKELGIDEVSEYSSVRRTMKYFKTFISDDMILLLADQTNLNAEQIR</sequence>
<dbReference type="Proteomes" id="UP000054776">
    <property type="component" value="Unassembled WGS sequence"/>
</dbReference>
<feature type="compositionally biased region" description="Polar residues" evidence="1">
    <location>
        <begin position="79"/>
        <end position="90"/>
    </location>
</feature>
<reference evidence="2 3" key="1">
    <citation type="submission" date="2015-01" db="EMBL/GenBank/DDBJ databases">
        <title>Evolution of Trichinella species and genotypes.</title>
        <authorList>
            <person name="Korhonen P.K."/>
            <person name="Edoardo P."/>
            <person name="Giuseppe L.R."/>
            <person name="Gasser R.B."/>
        </authorList>
    </citation>
    <scope>NUCLEOTIDE SEQUENCE [LARGE SCALE GENOMIC DNA]</scope>
    <source>
        <strain evidence="2">ISS3</strain>
    </source>
</reference>
<feature type="region of interest" description="Disordered" evidence="1">
    <location>
        <begin position="73"/>
        <end position="92"/>
    </location>
</feature>
<evidence type="ECO:0000313" key="3">
    <source>
        <dbReference type="Proteomes" id="UP000054776"/>
    </source>
</evidence>
<proteinExistence type="predicted"/>
<name>A0A0V1BHV7_TRISP</name>
<keyword evidence="3" id="KW-1185">Reference proteome</keyword>
<organism evidence="2 3">
    <name type="scientific">Trichinella spiralis</name>
    <name type="common">Trichina worm</name>
    <dbReference type="NCBI Taxonomy" id="6334"/>
    <lineage>
        <taxon>Eukaryota</taxon>
        <taxon>Metazoa</taxon>
        <taxon>Ecdysozoa</taxon>
        <taxon>Nematoda</taxon>
        <taxon>Enoplea</taxon>
        <taxon>Dorylaimia</taxon>
        <taxon>Trichinellida</taxon>
        <taxon>Trichinellidae</taxon>
        <taxon>Trichinella</taxon>
    </lineage>
</organism>